<keyword evidence="4 6" id="KW-0547">Nucleotide-binding</keyword>
<sequence>MTTSTSPAVDGLLCLIVGPSGAGKDTLIDRARAALAPAGGHVFVRRVITRPAGSGGEDHLAETPDGFARRAAAGDFLLHWQAHGLWYGIPAAIARDRAAGRIVVANVSRAVIDQARREAAPVRIVVVDAPDAVLAARLAARGREDAADIQARLMRARATMPVGPDVVVVDNGGDLDQATAAFIRAIGG</sequence>
<comment type="caution">
    <text evidence="8">The sequence shown here is derived from an EMBL/GenBank/DDBJ whole genome shotgun (WGS) entry which is preliminary data.</text>
</comment>
<comment type="catalytic activity">
    <reaction evidence="1 6">
        <text>alpha-D-ribose 1,5-bisphosphate + ATP = 5-phospho-alpha-D-ribose 1-diphosphate + ADP</text>
        <dbReference type="Rhea" id="RHEA:20109"/>
        <dbReference type="ChEBI" id="CHEBI:30616"/>
        <dbReference type="ChEBI" id="CHEBI:58017"/>
        <dbReference type="ChEBI" id="CHEBI:68688"/>
        <dbReference type="ChEBI" id="CHEBI:456216"/>
        <dbReference type="EC" id="2.7.4.23"/>
    </reaction>
</comment>
<dbReference type="Gene3D" id="3.40.50.300">
    <property type="entry name" value="P-loop containing nucleotide triphosphate hydrolases"/>
    <property type="match status" value="1"/>
</dbReference>
<comment type="function">
    <text evidence="6">Catalyzes the phosphorylation of ribose 1,5-bisphosphate to 5-phospho-D-ribosyl alpha-1-diphosphate (PRPP).</text>
</comment>
<feature type="domain" description="Guanylate kinase-like" evidence="7">
    <location>
        <begin position="11"/>
        <end position="187"/>
    </location>
</feature>
<evidence type="ECO:0000256" key="1">
    <source>
        <dbReference type="ARBA" id="ARBA00000373"/>
    </source>
</evidence>
<dbReference type="SMART" id="SM00072">
    <property type="entry name" value="GuKc"/>
    <property type="match status" value="1"/>
</dbReference>
<dbReference type="PROSITE" id="PS50052">
    <property type="entry name" value="GUANYLATE_KINASE_2"/>
    <property type="match status" value="1"/>
</dbReference>
<dbReference type="RefSeq" id="WP_188574138.1">
    <property type="nucleotide sequence ID" value="NZ_BMDZ01000002.1"/>
</dbReference>
<dbReference type="Proteomes" id="UP000603352">
    <property type="component" value="Unassembled WGS sequence"/>
</dbReference>
<dbReference type="InterPro" id="IPR027417">
    <property type="entry name" value="P-loop_NTPase"/>
</dbReference>
<dbReference type="NCBIfam" id="TIGR02322">
    <property type="entry name" value="phosphon_PhnN"/>
    <property type="match status" value="1"/>
</dbReference>
<evidence type="ECO:0000313" key="9">
    <source>
        <dbReference type="Proteomes" id="UP000603352"/>
    </source>
</evidence>
<accession>A0ABQ1I7J1</accession>
<dbReference type="InterPro" id="IPR008144">
    <property type="entry name" value="Guanylate_kin-like_dom"/>
</dbReference>
<keyword evidence="5 6" id="KW-0067">ATP-binding</keyword>
<dbReference type="PANTHER" id="PTHR23117">
    <property type="entry name" value="GUANYLATE KINASE-RELATED"/>
    <property type="match status" value="1"/>
</dbReference>
<dbReference type="InterPro" id="IPR008145">
    <property type="entry name" value="GK/Ca_channel_bsu"/>
</dbReference>
<proteinExistence type="inferred from homology"/>
<evidence type="ECO:0000256" key="3">
    <source>
        <dbReference type="ARBA" id="ARBA00022679"/>
    </source>
</evidence>
<dbReference type="EC" id="2.7.4.23" evidence="6"/>
<keyword evidence="9" id="KW-1185">Reference proteome</keyword>
<feature type="binding site" evidence="6">
    <location>
        <begin position="18"/>
        <end position="25"/>
    </location>
    <ligand>
        <name>ATP</name>
        <dbReference type="ChEBI" id="CHEBI:30616"/>
    </ligand>
</feature>
<dbReference type="EMBL" id="BMDZ01000002">
    <property type="protein sequence ID" value="GGB24641.1"/>
    <property type="molecule type" value="Genomic_DNA"/>
</dbReference>
<name>A0ABQ1I7J1_9PROT</name>
<dbReference type="HAMAP" id="MF_00836">
    <property type="entry name" value="PhnN"/>
    <property type="match status" value="1"/>
</dbReference>
<comment type="pathway">
    <text evidence="2 6">Metabolic intermediate biosynthesis; 5-phospho-alpha-D-ribose 1-diphosphate biosynthesis; 5-phospho-alpha-D-ribose 1-diphosphate from D-ribose 5-phosphate (route II): step 3/3.</text>
</comment>
<dbReference type="SUPFAM" id="SSF52540">
    <property type="entry name" value="P-loop containing nucleoside triphosphate hydrolases"/>
    <property type="match status" value="1"/>
</dbReference>
<reference evidence="9" key="1">
    <citation type="journal article" date="2019" name="Int. J. Syst. Evol. Microbiol.">
        <title>The Global Catalogue of Microorganisms (GCM) 10K type strain sequencing project: providing services to taxonomists for standard genome sequencing and annotation.</title>
        <authorList>
            <consortium name="The Broad Institute Genomics Platform"/>
            <consortium name="The Broad Institute Genome Sequencing Center for Infectious Disease"/>
            <person name="Wu L."/>
            <person name="Ma J."/>
        </authorList>
    </citation>
    <scope>NUCLEOTIDE SEQUENCE [LARGE SCALE GENOMIC DNA]</scope>
    <source>
        <strain evidence="9">CGMCC 1.10188</strain>
    </source>
</reference>
<dbReference type="InterPro" id="IPR012699">
    <property type="entry name" value="PhnN"/>
</dbReference>
<evidence type="ECO:0000256" key="4">
    <source>
        <dbReference type="ARBA" id="ARBA00022741"/>
    </source>
</evidence>
<keyword evidence="3 6" id="KW-0808">Transferase</keyword>
<evidence type="ECO:0000313" key="8">
    <source>
        <dbReference type="EMBL" id="GGB24641.1"/>
    </source>
</evidence>
<dbReference type="Pfam" id="PF13671">
    <property type="entry name" value="AAA_33"/>
    <property type="match status" value="1"/>
</dbReference>
<gene>
    <name evidence="6 8" type="primary">phnN</name>
    <name evidence="8" type="ORF">GCM10011505_02400</name>
</gene>
<evidence type="ECO:0000256" key="5">
    <source>
        <dbReference type="ARBA" id="ARBA00022840"/>
    </source>
</evidence>
<evidence type="ECO:0000256" key="2">
    <source>
        <dbReference type="ARBA" id="ARBA00005069"/>
    </source>
</evidence>
<protein>
    <recommendedName>
        <fullName evidence="6">Ribose 1,5-bisphosphate phosphokinase PhnN</fullName>
        <ecNumber evidence="6">2.7.4.23</ecNumber>
    </recommendedName>
    <alternativeName>
        <fullName evidence="6">Ribose 1,5-bisphosphokinase</fullName>
    </alternativeName>
</protein>
<dbReference type="PANTHER" id="PTHR23117:SF8">
    <property type="entry name" value="RIBOSE 1,5-BISPHOSPHATE PHOSPHOKINASE PHNN"/>
    <property type="match status" value="1"/>
</dbReference>
<evidence type="ECO:0000256" key="6">
    <source>
        <dbReference type="HAMAP-Rule" id="MF_00836"/>
    </source>
</evidence>
<organism evidence="8 9">
    <name type="scientific">Tistrella bauzanensis</name>
    <dbReference type="NCBI Taxonomy" id="657419"/>
    <lineage>
        <taxon>Bacteria</taxon>
        <taxon>Pseudomonadati</taxon>
        <taxon>Pseudomonadota</taxon>
        <taxon>Alphaproteobacteria</taxon>
        <taxon>Geminicoccales</taxon>
        <taxon>Geminicoccaceae</taxon>
        <taxon>Tistrella</taxon>
    </lineage>
</organism>
<evidence type="ECO:0000259" key="7">
    <source>
        <dbReference type="PROSITE" id="PS50052"/>
    </source>
</evidence>
<comment type="similarity">
    <text evidence="6">Belongs to the ribose 1,5-bisphosphokinase family.</text>
</comment>